<sequence>MTRIAVLWSSKTYIGPHANLDINKTELKAERPNYPGFLNTHLSISAPSPSICATNPSSLICRHATSSFAAPPSPTITVASNLNSLARSSHPPIDIVLFFFRDFDGSVECFRRLGFLVARFSDRKSLDLAVTGGDSWGSDQWGIRLG</sequence>
<comment type="caution">
    <text evidence="1">The sequence shown here is derived from an EMBL/GenBank/DDBJ whole genome shotgun (WGS) entry which is preliminary data.</text>
</comment>
<organism evidence="1 2">
    <name type="scientific">Cuscuta epithymum</name>
    <dbReference type="NCBI Taxonomy" id="186058"/>
    <lineage>
        <taxon>Eukaryota</taxon>
        <taxon>Viridiplantae</taxon>
        <taxon>Streptophyta</taxon>
        <taxon>Embryophyta</taxon>
        <taxon>Tracheophyta</taxon>
        <taxon>Spermatophyta</taxon>
        <taxon>Magnoliopsida</taxon>
        <taxon>eudicotyledons</taxon>
        <taxon>Gunneridae</taxon>
        <taxon>Pentapetalae</taxon>
        <taxon>asterids</taxon>
        <taxon>lamiids</taxon>
        <taxon>Solanales</taxon>
        <taxon>Convolvulaceae</taxon>
        <taxon>Cuscuteae</taxon>
        <taxon>Cuscuta</taxon>
        <taxon>Cuscuta subgen. Cuscuta</taxon>
    </lineage>
</organism>
<proteinExistence type="predicted"/>
<evidence type="ECO:0000313" key="2">
    <source>
        <dbReference type="Proteomes" id="UP001152523"/>
    </source>
</evidence>
<evidence type="ECO:0000313" key="1">
    <source>
        <dbReference type="EMBL" id="CAH9126810.1"/>
    </source>
</evidence>
<dbReference type="Proteomes" id="UP001152523">
    <property type="component" value="Unassembled WGS sequence"/>
</dbReference>
<reference evidence="1" key="1">
    <citation type="submission" date="2022-07" db="EMBL/GenBank/DDBJ databases">
        <authorList>
            <person name="Macas J."/>
            <person name="Novak P."/>
            <person name="Neumann P."/>
        </authorList>
    </citation>
    <scope>NUCLEOTIDE SEQUENCE</scope>
</reference>
<gene>
    <name evidence="1" type="ORF">CEPIT_LOCUS27824</name>
</gene>
<keyword evidence="2" id="KW-1185">Reference proteome</keyword>
<feature type="non-terminal residue" evidence="1">
    <location>
        <position position="146"/>
    </location>
</feature>
<dbReference type="EMBL" id="CAMAPF010000945">
    <property type="protein sequence ID" value="CAH9126810.1"/>
    <property type="molecule type" value="Genomic_DNA"/>
</dbReference>
<name>A0AAV0EUA5_9ASTE</name>
<protein>
    <submittedName>
        <fullName evidence="1">Uncharacterized protein</fullName>
    </submittedName>
</protein>
<accession>A0AAV0EUA5</accession>
<dbReference type="AlphaFoldDB" id="A0AAV0EUA5"/>